<dbReference type="RefSeq" id="XP_050517426.1">
    <property type="nucleotide sequence ID" value="XM_050661469.1"/>
</dbReference>
<organism evidence="6 7">
    <name type="scientific">Diabrotica virgifera virgifera</name>
    <name type="common">western corn rootworm</name>
    <dbReference type="NCBI Taxonomy" id="50390"/>
    <lineage>
        <taxon>Eukaryota</taxon>
        <taxon>Metazoa</taxon>
        <taxon>Ecdysozoa</taxon>
        <taxon>Arthropoda</taxon>
        <taxon>Hexapoda</taxon>
        <taxon>Insecta</taxon>
        <taxon>Pterygota</taxon>
        <taxon>Neoptera</taxon>
        <taxon>Endopterygota</taxon>
        <taxon>Coleoptera</taxon>
        <taxon>Polyphaga</taxon>
        <taxon>Cucujiformia</taxon>
        <taxon>Chrysomeloidea</taxon>
        <taxon>Chrysomelidae</taxon>
        <taxon>Galerucinae</taxon>
        <taxon>Diabroticina</taxon>
        <taxon>Diabroticites</taxon>
        <taxon>Diabrotica</taxon>
    </lineage>
</organism>
<feature type="domain" description="Serine aminopeptidase S33" evidence="5">
    <location>
        <begin position="133"/>
        <end position="263"/>
    </location>
</feature>
<dbReference type="SUPFAM" id="SSF53474">
    <property type="entry name" value="alpha/beta-Hydrolases"/>
    <property type="match status" value="1"/>
</dbReference>
<dbReference type="InterPro" id="IPR025483">
    <property type="entry name" value="Lipase_euk"/>
</dbReference>
<protein>
    <recommendedName>
        <fullName evidence="2">Lipase</fullName>
    </recommendedName>
</protein>
<evidence type="ECO:0000256" key="3">
    <source>
        <dbReference type="SAM" id="SignalP"/>
    </source>
</evidence>
<keyword evidence="2" id="KW-0442">Lipid degradation</keyword>
<feature type="signal peptide" evidence="3">
    <location>
        <begin position="1"/>
        <end position="31"/>
    </location>
</feature>
<name>A0ABM5L4R0_DIAVI</name>
<dbReference type="GeneID" id="126892043"/>
<dbReference type="Pfam" id="PF12146">
    <property type="entry name" value="Hydrolase_4"/>
    <property type="match status" value="1"/>
</dbReference>
<evidence type="ECO:0000256" key="2">
    <source>
        <dbReference type="PIRNR" id="PIRNR000862"/>
    </source>
</evidence>
<dbReference type="Gene3D" id="3.40.50.1820">
    <property type="entry name" value="alpha/beta hydrolase"/>
    <property type="match status" value="1"/>
</dbReference>
<comment type="similarity">
    <text evidence="1 2">Belongs to the AB hydrolase superfamily. Lipase family.</text>
</comment>
<evidence type="ECO:0000313" key="7">
    <source>
        <dbReference type="Proteomes" id="UP001652700"/>
    </source>
</evidence>
<keyword evidence="3" id="KW-0732">Signal</keyword>
<evidence type="ECO:0000256" key="1">
    <source>
        <dbReference type="ARBA" id="ARBA00010701"/>
    </source>
</evidence>
<accession>A0ABM5L4R0</accession>
<proteinExistence type="inferred from homology"/>
<evidence type="ECO:0000259" key="5">
    <source>
        <dbReference type="Pfam" id="PF12146"/>
    </source>
</evidence>
<dbReference type="InterPro" id="IPR022742">
    <property type="entry name" value="Hydrolase_4"/>
</dbReference>
<dbReference type="Pfam" id="PF04083">
    <property type="entry name" value="Abhydro_lipase"/>
    <property type="match status" value="1"/>
</dbReference>
<evidence type="ECO:0000259" key="4">
    <source>
        <dbReference type="Pfam" id="PF04083"/>
    </source>
</evidence>
<dbReference type="InterPro" id="IPR029058">
    <property type="entry name" value="AB_hydrolase_fold"/>
</dbReference>
<keyword evidence="7" id="KW-1185">Reference proteome</keyword>
<reference evidence="6" key="1">
    <citation type="submission" date="2025-05" db="UniProtKB">
        <authorList>
            <consortium name="EnsemblMetazoa"/>
        </authorList>
    </citation>
    <scope>IDENTIFICATION</scope>
</reference>
<dbReference type="EnsemblMetazoa" id="XM_050661469.1">
    <property type="protein sequence ID" value="XP_050517426.1"/>
    <property type="gene ID" value="LOC126892043"/>
</dbReference>
<dbReference type="PANTHER" id="PTHR11005">
    <property type="entry name" value="LYSOSOMAL ACID LIPASE-RELATED"/>
    <property type="match status" value="1"/>
</dbReference>
<keyword evidence="2" id="KW-0443">Lipid metabolism</keyword>
<dbReference type="PIRSF" id="PIRSF000862">
    <property type="entry name" value="Steryl_ester_lip"/>
    <property type="match status" value="1"/>
</dbReference>
<feature type="domain" description="Partial AB-hydrolase lipase" evidence="4">
    <location>
        <begin position="71"/>
        <end position="129"/>
    </location>
</feature>
<feature type="chain" id="PRO_5046450697" description="Lipase" evidence="3">
    <location>
        <begin position="32"/>
        <end position="431"/>
    </location>
</feature>
<sequence length="431" mass="49561">MLTRQLIEKLTFNMLLSVFLLCLFYVSTTEALISRTKNVKNVCTDFRAYDAQSMNKSKKCFYNPDLNSAPSEIAIRHGFHLEEHRVTTQDGYILTIFRMKPKIKDIKSSQEPVILQHGIFVDSRSWFISGNSSLAFKLVNDGYDLWMPNFRGTTYSKKHSNKNISQKEYFNYSVHEIGTYDVTAIVEYVANFTERKDIAYIGHSMGTTAFTVYATEKPEHSRKYIKQIIFLAPVINLSHPPVALKIVLPYTYVIKEIFDSLKVYAIGNLSEVQRLFTTAFCRNYPLIVGCQIAMSLVSGIVMEQVRPEVVPLIVKLFPVAISVKSLVHFAQIALNNGTFQQFDYGDQLNMKKYNSTMPPKYDIDKMKIPITIFAGSHDILSEIQDVHRFYDSLKSPKALHTYELSHLDYMYGKDVIDMYNDILQVLKKDLK</sequence>
<evidence type="ECO:0000313" key="6">
    <source>
        <dbReference type="EnsemblMetazoa" id="XP_050517426.1"/>
    </source>
</evidence>
<dbReference type="Proteomes" id="UP001652700">
    <property type="component" value="Unplaced"/>
</dbReference>
<dbReference type="InterPro" id="IPR006693">
    <property type="entry name" value="AB_hydrolase_lipase"/>
</dbReference>
<keyword evidence="2" id="KW-0378">Hydrolase</keyword>